<dbReference type="Gene3D" id="1.20.58.300">
    <property type="entry name" value="FlgN-like"/>
    <property type="match status" value="1"/>
</dbReference>
<dbReference type="InterPro" id="IPR007809">
    <property type="entry name" value="FlgN-like"/>
</dbReference>
<gene>
    <name evidence="2" type="ORF">HAL01_15570</name>
</gene>
<name>A0A511X2E3_9BACI</name>
<dbReference type="RefSeq" id="WP_170243694.1">
    <property type="nucleotide sequence ID" value="NZ_BJYE01000018.1"/>
</dbReference>
<proteinExistence type="predicted"/>
<protein>
    <recommendedName>
        <fullName evidence="4">Flagellar protein FlgN</fullName>
    </recommendedName>
</protein>
<dbReference type="Proteomes" id="UP000321400">
    <property type="component" value="Unassembled WGS sequence"/>
</dbReference>
<keyword evidence="1" id="KW-1005">Bacterial flagellum biogenesis</keyword>
<reference evidence="2 3" key="1">
    <citation type="submission" date="2019-07" db="EMBL/GenBank/DDBJ databases">
        <title>Whole genome shotgun sequence of Halolactibacillus alkaliphilus NBRC 103919.</title>
        <authorList>
            <person name="Hosoyama A."/>
            <person name="Uohara A."/>
            <person name="Ohji S."/>
            <person name="Ichikawa N."/>
        </authorList>
    </citation>
    <scope>NUCLEOTIDE SEQUENCE [LARGE SCALE GENOMIC DNA]</scope>
    <source>
        <strain evidence="2 3">NBRC 103919</strain>
    </source>
</reference>
<accession>A0A511X2E3</accession>
<dbReference type="EMBL" id="BJYE01000018">
    <property type="protein sequence ID" value="GEN57093.1"/>
    <property type="molecule type" value="Genomic_DNA"/>
</dbReference>
<organism evidence="2 3">
    <name type="scientific">Halolactibacillus alkaliphilus</name>
    <dbReference type="NCBI Taxonomy" id="442899"/>
    <lineage>
        <taxon>Bacteria</taxon>
        <taxon>Bacillati</taxon>
        <taxon>Bacillota</taxon>
        <taxon>Bacilli</taxon>
        <taxon>Bacillales</taxon>
        <taxon>Bacillaceae</taxon>
        <taxon>Halolactibacillus</taxon>
    </lineage>
</organism>
<evidence type="ECO:0008006" key="4">
    <source>
        <dbReference type="Google" id="ProtNLM"/>
    </source>
</evidence>
<dbReference type="Pfam" id="PF05130">
    <property type="entry name" value="FlgN"/>
    <property type="match status" value="1"/>
</dbReference>
<keyword evidence="3" id="KW-1185">Reference proteome</keyword>
<dbReference type="STRING" id="442899.SAMN05720591_11824"/>
<dbReference type="InterPro" id="IPR036679">
    <property type="entry name" value="FlgN-like_sf"/>
</dbReference>
<sequence>MLLQPLLKAMSDLITVHESLLSMAVQKSEKLKQNELEAFNDLIKMEQKHIQALEQLEKVRLKAAKDLAVFLNLQEDASVTDIIARLPLEKDQQRLEEKATALLEAVLHIKQQEDLNRQLLKQSLQFVQLQLDLMEPSVESMTYGTKKIAEDPKAKRSVFDSKA</sequence>
<dbReference type="AlphaFoldDB" id="A0A511X2E3"/>
<dbReference type="SUPFAM" id="SSF140566">
    <property type="entry name" value="FlgN-like"/>
    <property type="match status" value="1"/>
</dbReference>
<evidence type="ECO:0000313" key="3">
    <source>
        <dbReference type="Proteomes" id="UP000321400"/>
    </source>
</evidence>
<comment type="caution">
    <text evidence="2">The sequence shown here is derived from an EMBL/GenBank/DDBJ whole genome shotgun (WGS) entry which is preliminary data.</text>
</comment>
<evidence type="ECO:0000313" key="2">
    <source>
        <dbReference type="EMBL" id="GEN57093.1"/>
    </source>
</evidence>
<dbReference type="GO" id="GO:0044780">
    <property type="term" value="P:bacterial-type flagellum assembly"/>
    <property type="evidence" value="ECO:0007669"/>
    <property type="project" value="InterPro"/>
</dbReference>
<evidence type="ECO:0000256" key="1">
    <source>
        <dbReference type="ARBA" id="ARBA00022795"/>
    </source>
</evidence>